<evidence type="ECO:0000256" key="2">
    <source>
        <dbReference type="ARBA" id="ARBA00008676"/>
    </source>
</evidence>
<comment type="subunit">
    <text evidence="3 7">Homodecamer; pentamer of dimers.</text>
</comment>
<protein>
    <recommendedName>
        <fullName evidence="7">3-methyl-2-oxobutanoate hydroxymethyltransferase</fullName>
        <ecNumber evidence="7">2.1.2.11</ecNumber>
    </recommendedName>
    <alternativeName>
        <fullName evidence="7">Ketopantoate hydroxymethyltransferase</fullName>
        <shortName evidence="7">KPHMT</shortName>
    </alternativeName>
</protein>
<proteinExistence type="inferred from homology"/>
<keyword evidence="7 10" id="KW-0479">Metal-binding</keyword>
<dbReference type="GO" id="GO:0003864">
    <property type="term" value="F:3-methyl-2-oxobutanoate hydroxymethyltransferase activity"/>
    <property type="evidence" value="ECO:0007669"/>
    <property type="project" value="UniProtKB-UniRule"/>
</dbReference>
<dbReference type="HAMAP" id="MF_00156">
    <property type="entry name" value="PanB"/>
    <property type="match status" value="1"/>
</dbReference>
<keyword evidence="7 10" id="KW-0460">Magnesium</keyword>
<keyword evidence="5 7" id="KW-0808">Transferase</keyword>
<gene>
    <name evidence="7 11" type="primary">panB</name>
    <name evidence="11" type="ORF">IMF26_01075</name>
</gene>
<sequence>MDKKKLTIPDFKEFKKAGRKIKMVTAYDYSQAVLVDKSEIELILVGDSLGMVMLGYDCTVPVTMDDMIHHIKPVVRGAPHTFIVGDMPFGSYNTCVADAVRNGNRILKEGGADCVKLEGGVAVAPVVKAMVEAGIPVMAHIGLTPQTATALGGFKVQGKDAAMARKIIDDAVALEEAGAFAIVIECVPAQIGKIITEKLGIPTIGIGAGPWCDGQVLVFHDMLGMYDRMMPKFVKRYANVGDSIVQALNKFAEEVNTGTFPDMEHSFTIKKEELEKVLSEIGPA</sequence>
<dbReference type="EMBL" id="CP062796">
    <property type="protein sequence ID" value="QUL98712.1"/>
    <property type="molecule type" value="Genomic_DNA"/>
</dbReference>
<feature type="binding site" evidence="7 10">
    <location>
        <position position="47"/>
    </location>
    <ligand>
        <name>Mg(2+)</name>
        <dbReference type="ChEBI" id="CHEBI:18420"/>
    </ligand>
</feature>
<evidence type="ECO:0000256" key="7">
    <source>
        <dbReference type="HAMAP-Rule" id="MF_00156"/>
    </source>
</evidence>
<reference evidence="11" key="1">
    <citation type="submission" date="2020-10" db="EMBL/GenBank/DDBJ databases">
        <authorList>
            <person name="Kadnikov V."/>
            <person name="Beletsky A.V."/>
            <person name="Mardanov A.V."/>
            <person name="Karnachuk O.V."/>
            <person name="Ravin N.V."/>
        </authorList>
    </citation>
    <scope>NUCLEOTIDE SEQUENCE</scope>
    <source>
        <strain evidence="11">Bu02</strain>
    </source>
</reference>
<dbReference type="Pfam" id="PF02548">
    <property type="entry name" value="Pantoate_transf"/>
    <property type="match status" value="1"/>
</dbReference>
<name>A0AAT9LC76_9FIRM</name>
<dbReference type="PIRSF" id="PIRSF000388">
    <property type="entry name" value="Pantoate_hydroxy_MeTrfase"/>
    <property type="match status" value="1"/>
</dbReference>
<accession>A0AAT9LC76</accession>
<keyword evidence="4 7" id="KW-0566">Pantothenate biosynthesis</keyword>
<evidence type="ECO:0000313" key="11">
    <source>
        <dbReference type="EMBL" id="QUL98712.1"/>
    </source>
</evidence>
<dbReference type="NCBIfam" id="NF001452">
    <property type="entry name" value="PRK00311.1"/>
    <property type="match status" value="1"/>
</dbReference>
<keyword evidence="7" id="KW-0963">Cytoplasm</keyword>
<dbReference type="SUPFAM" id="SSF51621">
    <property type="entry name" value="Phosphoenolpyruvate/pyruvate domain"/>
    <property type="match status" value="1"/>
</dbReference>
<dbReference type="CDD" id="cd06557">
    <property type="entry name" value="KPHMT-like"/>
    <property type="match status" value="1"/>
</dbReference>
<dbReference type="PANTHER" id="PTHR20881">
    <property type="entry name" value="3-METHYL-2-OXOBUTANOATE HYDROXYMETHYLTRANSFERASE"/>
    <property type="match status" value="1"/>
</dbReference>
<dbReference type="GO" id="GO:0000287">
    <property type="term" value="F:magnesium ion binding"/>
    <property type="evidence" value="ECO:0007669"/>
    <property type="project" value="TreeGrafter"/>
</dbReference>
<feature type="active site" description="Proton acceptor" evidence="7 8">
    <location>
        <position position="185"/>
    </location>
</feature>
<evidence type="ECO:0000256" key="4">
    <source>
        <dbReference type="ARBA" id="ARBA00022655"/>
    </source>
</evidence>
<organism evidence="11">
    <name type="scientific">Candidatus Fermentithermobacillus carboniphilus</name>
    <dbReference type="NCBI Taxonomy" id="3085328"/>
    <lineage>
        <taxon>Bacteria</taxon>
        <taxon>Bacillati</taxon>
        <taxon>Bacillota</taxon>
        <taxon>Candidatus Fermentithermobacillia</taxon>
        <taxon>Candidatus Fermentithermobacillales</taxon>
        <taxon>Candidatus Fermentithermobacillaceae</taxon>
        <taxon>Candidatus Fermentithermobacillus</taxon>
    </lineage>
</organism>
<dbReference type="GO" id="GO:0015940">
    <property type="term" value="P:pantothenate biosynthetic process"/>
    <property type="evidence" value="ECO:0007669"/>
    <property type="project" value="UniProtKB-UniRule"/>
</dbReference>
<feature type="binding site" evidence="7 10">
    <location>
        <position position="118"/>
    </location>
    <ligand>
        <name>Mg(2+)</name>
        <dbReference type="ChEBI" id="CHEBI:18420"/>
    </ligand>
</feature>
<feature type="binding site" evidence="7 9">
    <location>
        <position position="116"/>
    </location>
    <ligand>
        <name>3-methyl-2-oxobutanoate</name>
        <dbReference type="ChEBI" id="CHEBI:11851"/>
    </ligand>
</feature>
<evidence type="ECO:0000256" key="5">
    <source>
        <dbReference type="ARBA" id="ARBA00022679"/>
    </source>
</evidence>
<dbReference type="KEGG" id="fcz:IMF26_01075"/>
<evidence type="ECO:0000256" key="9">
    <source>
        <dbReference type="PIRSR" id="PIRSR000388-2"/>
    </source>
</evidence>
<evidence type="ECO:0000256" key="1">
    <source>
        <dbReference type="ARBA" id="ARBA00005033"/>
    </source>
</evidence>
<comment type="subcellular location">
    <subcellularLocation>
        <location evidence="7">Cytoplasm</location>
    </subcellularLocation>
</comment>
<evidence type="ECO:0000256" key="10">
    <source>
        <dbReference type="PIRSR" id="PIRSR000388-3"/>
    </source>
</evidence>
<comment type="function">
    <text evidence="6 7">Catalyzes the reversible reaction in which hydroxymethyl group from 5,10-methylenetetrahydrofolate is transferred onto alpha-ketoisovalerate to form ketopantoate.</text>
</comment>
<feature type="binding site" evidence="7 9">
    <location>
        <begin position="47"/>
        <end position="48"/>
    </location>
    <ligand>
        <name>3-methyl-2-oxobutanoate</name>
        <dbReference type="ChEBI" id="CHEBI:11851"/>
    </ligand>
</feature>
<feature type="binding site" evidence="7 10">
    <location>
        <position position="86"/>
    </location>
    <ligand>
        <name>Mg(2+)</name>
        <dbReference type="ChEBI" id="CHEBI:18420"/>
    </ligand>
</feature>
<dbReference type="GO" id="GO:0005737">
    <property type="term" value="C:cytoplasm"/>
    <property type="evidence" value="ECO:0007669"/>
    <property type="project" value="UniProtKB-SubCell"/>
</dbReference>
<dbReference type="EC" id="2.1.2.11" evidence="7"/>
<feature type="binding site" evidence="7 9">
    <location>
        <position position="86"/>
    </location>
    <ligand>
        <name>3-methyl-2-oxobutanoate</name>
        <dbReference type="ChEBI" id="CHEBI:11851"/>
    </ligand>
</feature>
<dbReference type="InterPro" id="IPR003700">
    <property type="entry name" value="Pantoate_hydroxy_MeTrfase"/>
</dbReference>
<comment type="cofactor">
    <cofactor evidence="7 10">
        <name>Mg(2+)</name>
        <dbReference type="ChEBI" id="CHEBI:18420"/>
    </cofactor>
    <text evidence="7 10">Binds 1 Mg(2+) ion per subunit.</text>
</comment>
<dbReference type="Gene3D" id="3.20.20.60">
    <property type="entry name" value="Phosphoenolpyruvate-binding domains"/>
    <property type="match status" value="1"/>
</dbReference>
<dbReference type="FunFam" id="3.20.20.60:FF:000003">
    <property type="entry name" value="3-methyl-2-oxobutanoate hydroxymethyltransferase"/>
    <property type="match status" value="1"/>
</dbReference>
<comment type="pathway">
    <text evidence="1 7">Cofactor biosynthesis; (R)-pantothenate biosynthesis; (R)-pantoate from 3-methyl-2-oxobutanoate: step 1/2.</text>
</comment>
<dbReference type="InterPro" id="IPR040442">
    <property type="entry name" value="Pyrv_kinase-like_dom_sf"/>
</dbReference>
<comment type="similarity">
    <text evidence="2 7">Belongs to the PanB family.</text>
</comment>
<evidence type="ECO:0000256" key="6">
    <source>
        <dbReference type="ARBA" id="ARBA00056497"/>
    </source>
</evidence>
<dbReference type="InterPro" id="IPR015813">
    <property type="entry name" value="Pyrv/PenolPyrv_kinase-like_dom"/>
</dbReference>
<comment type="catalytic activity">
    <reaction evidence="7">
        <text>(6R)-5,10-methylene-5,6,7,8-tetrahydrofolate + 3-methyl-2-oxobutanoate + H2O = 2-dehydropantoate + (6S)-5,6,7,8-tetrahydrofolate</text>
        <dbReference type="Rhea" id="RHEA:11824"/>
        <dbReference type="ChEBI" id="CHEBI:11561"/>
        <dbReference type="ChEBI" id="CHEBI:11851"/>
        <dbReference type="ChEBI" id="CHEBI:15377"/>
        <dbReference type="ChEBI" id="CHEBI:15636"/>
        <dbReference type="ChEBI" id="CHEBI:57453"/>
        <dbReference type="EC" id="2.1.2.11"/>
    </reaction>
</comment>
<reference evidence="11" key="2">
    <citation type="journal article" date="2023" name="Biology">
        <title>Prokaryotic Life Associated with Coal-Fire Gas Vents Revealed by Metagenomics.</title>
        <authorList>
            <person name="Kadnikov V.V."/>
            <person name="Mardanov A.V."/>
            <person name="Beletsky A.V."/>
            <person name="Karnachuk O.V."/>
            <person name="Ravin N.V."/>
        </authorList>
    </citation>
    <scope>NUCLEOTIDE SEQUENCE</scope>
    <source>
        <strain evidence="11">Bu02</strain>
    </source>
</reference>
<evidence type="ECO:0000256" key="3">
    <source>
        <dbReference type="ARBA" id="ARBA00011424"/>
    </source>
</evidence>
<dbReference type="PANTHER" id="PTHR20881:SF0">
    <property type="entry name" value="3-METHYL-2-OXOBUTANOATE HYDROXYMETHYLTRANSFERASE"/>
    <property type="match status" value="1"/>
</dbReference>
<dbReference type="NCBIfam" id="TIGR00222">
    <property type="entry name" value="panB"/>
    <property type="match status" value="1"/>
</dbReference>
<evidence type="ECO:0000256" key="8">
    <source>
        <dbReference type="PIRSR" id="PIRSR000388-1"/>
    </source>
</evidence>
<dbReference type="AlphaFoldDB" id="A0AAT9LC76"/>